<keyword evidence="3" id="KW-0131">Cell cycle</keyword>
<evidence type="ECO:0000256" key="3">
    <source>
        <dbReference type="ARBA" id="ARBA00023306"/>
    </source>
</evidence>
<evidence type="ECO:0000256" key="1">
    <source>
        <dbReference type="ARBA" id="ARBA00022618"/>
    </source>
</evidence>
<keyword evidence="5" id="KW-1185">Reference proteome</keyword>
<name>A0A9D5A767_PEA</name>
<organism evidence="4 5">
    <name type="scientific">Pisum sativum</name>
    <name type="common">Garden pea</name>
    <name type="synonym">Lathyrus oleraceus</name>
    <dbReference type="NCBI Taxonomy" id="3888"/>
    <lineage>
        <taxon>Eukaryota</taxon>
        <taxon>Viridiplantae</taxon>
        <taxon>Streptophyta</taxon>
        <taxon>Embryophyta</taxon>
        <taxon>Tracheophyta</taxon>
        <taxon>Spermatophyta</taxon>
        <taxon>Magnoliopsida</taxon>
        <taxon>eudicotyledons</taxon>
        <taxon>Gunneridae</taxon>
        <taxon>Pentapetalae</taxon>
        <taxon>rosids</taxon>
        <taxon>fabids</taxon>
        <taxon>Fabales</taxon>
        <taxon>Fabaceae</taxon>
        <taxon>Papilionoideae</taxon>
        <taxon>50 kb inversion clade</taxon>
        <taxon>NPAAA clade</taxon>
        <taxon>Hologalegina</taxon>
        <taxon>IRL clade</taxon>
        <taxon>Fabeae</taxon>
        <taxon>Lathyrus</taxon>
    </lineage>
</organism>
<keyword evidence="1" id="KW-0132">Cell division</keyword>
<proteinExistence type="predicted"/>
<protein>
    <submittedName>
        <fullName evidence="4">Uncharacterized protein</fullName>
    </submittedName>
</protein>
<evidence type="ECO:0000313" key="5">
    <source>
        <dbReference type="Proteomes" id="UP001058974"/>
    </source>
</evidence>
<dbReference type="GO" id="GO:0051301">
    <property type="term" value="P:cell division"/>
    <property type="evidence" value="ECO:0007669"/>
    <property type="project" value="UniProtKB-KW"/>
</dbReference>
<evidence type="ECO:0000256" key="2">
    <source>
        <dbReference type="ARBA" id="ARBA00022776"/>
    </source>
</evidence>
<keyword evidence="2" id="KW-0498">Mitosis</keyword>
<dbReference type="PANTHER" id="PTHR12827:SF3">
    <property type="entry name" value="ANAPHASE-PROMOTING COMPLEX SUBUNIT 1"/>
    <property type="match status" value="1"/>
</dbReference>
<dbReference type="GO" id="GO:0007091">
    <property type="term" value="P:metaphase/anaphase transition of mitotic cell cycle"/>
    <property type="evidence" value="ECO:0007669"/>
    <property type="project" value="TreeGrafter"/>
</dbReference>
<comment type="caution">
    <text evidence="4">The sequence shown here is derived from an EMBL/GenBank/DDBJ whole genome shotgun (WGS) entry which is preliminary data.</text>
</comment>
<evidence type="ECO:0000313" key="4">
    <source>
        <dbReference type="EMBL" id="KAI5395090.1"/>
    </source>
</evidence>
<accession>A0A9D5A767</accession>
<dbReference type="AlphaFoldDB" id="A0A9D5A767"/>
<dbReference type="InterPro" id="IPR024990">
    <property type="entry name" value="Apc1"/>
</dbReference>
<dbReference type="EMBL" id="JAMSHJ010000006">
    <property type="protein sequence ID" value="KAI5395090.1"/>
    <property type="molecule type" value="Genomic_DNA"/>
</dbReference>
<dbReference type="Gramene" id="Psat06G0162800-T1">
    <property type="protein sequence ID" value="KAI5395090.1"/>
    <property type="gene ID" value="KIW84_061628"/>
</dbReference>
<dbReference type="GO" id="GO:0031145">
    <property type="term" value="P:anaphase-promoting complex-dependent catabolic process"/>
    <property type="evidence" value="ECO:0007669"/>
    <property type="project" value="TreeGrafter"/>
</dbReference>
<dbReference type="GO" id="GO:0060090">
    <property type="term" value="F:molecular adaptor activity"/>
    <property type="evidence" value="ECO:0007669"/>
    <property type="project" value="TreeGrafter"/>
</dbReference>
<sequence length="240" mass="26567">MFLAKEQLRYDLFNKVGLWSILEVAELISGSLLTYHPDSCASEDEIIRVREESKTEISNMARKIVCFYSIPSGTDLLGKKLSSDIYYNITTGSHSSKEELTVLAMVGERFGLQQFDSLPSGVSSPFRHALDKCRDSSPNNGLVAAYVLLGRQDLAMSTLTRKCKYKEIETPINANVISLSTSYMPNLYPVTISSTISDAIGLEGAKLEDADSVDGSLLYGMENIFNSSTQLHYGHNLRIE</sequence>
<dbReference type="GO" id="GO:0070979">
    <property type="term" value="P:protein K11-linked ubiquitination"/>
    <property type="evidence" value="ECO:0007669"/>
    <property type="project" value="TreeGrafter"/>
</dbReference>
<dbReference type="Proteomes" id="UP001058974">
    <property type="component" value="Chromosome 6"/>
</dbReference>
<gene>
    <name evidence="4" type="ORF">KIW84_061628</name>
</gene>
<reference evidence="4 5" key="1">
    <citation type="journal article" date="2022" name="Nat. Genet.">
        <title>Improved pea reference genome and pan-genome highlight genomic features and evolutionary characteristics.</title>
        <authorList>
            <person name="Yang T."/>
            <person name="Liu R."/>
            <person name="Luo Y."/>
            <person name="Hu S."/>
            <person name="Wang D."/>
            <person name="Wang C."/>
            <person name="Pandey M.K."/>
            <person name="Ge S."/>
            <person name="Xu Q."/>
            <person name="Li N."/>
            <person name="Li G."/>
            <person name="Huang Y."/>
            <person name="Saxena R.K."/>
            <person name="Ji Y."/>
            <person name="Li M."/>
            <person name="Yan X."/>
            <person name="He Y."/>
            <person name="Liu Y."/>
            <person name="Wang X."/>
            <person name="Xiang C."/>
            <person name="Varshney R.K."/>
            <person name="Ding H."/>
            <person name="Gao S."/>
            <person name="Zong X."/>
        </authorList>
    </citation>
    <scope>NUCLEOTIDE SEQUENCE [LARGE SCALE GENOMIC DNA]</scope>
    <source>
        <strain evidence="4 5">cv. Zhongwan 6</strain>
    </source>
</reference>
<dbReference type="PANTHER" id="PTHR12827">
    <property type="entry name" value="MEIOTIC CHECKPOINT REGULATOR TSG24 FAMILY MEMBER"/>
    <property type="match status" value="1"/>
</dbReference>
<dbReference type="GO" id="GO:0005680">
    <property type="term" value="C:anaphase-promoting complex"/>
    <property type="evidence" value="ECO:0007669"/>
    <property type="project" value="InterPro"/>
</dbReference>